<dbReference type="Pfam" id="PF01233">
    <property type="entry name" value="NMT"/>
    <property type="match status" value="1"/>
</dbReference>
<evidence type="ECO:0000256" key="3">
    <source>
        <dbReference type="ARBA" id="ARBA00012923"/>
    </source>
</evidence>
<comment type="caution">
    <text evidence="12">The sequence shown here is derived from an EMBL/GenBank/DDBJ whole genome shotgun (WGS) entry which is preliminary data.</text>
</comment>
<dbReference type="InterPro" id="IPR000903">
    <property type="entry name" value="NMT"/>
</dbReference>
<feature type="domain" description="Glycylpeptide N-tetradecanoyltransferase N-terminal" evidence="10">
    <location>
        <begin position="176"/>
        <end position="334"/>
    </location>
</feature>
<feature type="compositionally biased region" description="Basic residues" evidence="9">
    <location>
        <begin position="74"/>
        <end position="84"/>
    </location>
</feature>
<evidence type="ECO:0000313" key="13">
    <source>
        <dbReference type="Proteomes" id="UP001201163"/>
    </source>
</evidence>
<feature type="domain" description="Glycylpeptide N-tetradecanoyltransferase C-terminal" evidence="11">
    <location>
        <begin position="348"/>
        <end position="574"/>
    </location>
</feature>
<evidence type="ECO:0000259" key="11">
    <source>
        <dbReference type="Pfam" id="PF02799"/>
    </source>
</evidence>
<evidence type="ECO:0000256" key="8">
    <source>
        <dbReference type="RuleBase" id="RU004178"/>
    </source>
</evidence>
<keyword evidence="5 7" id="KW-0808">Transferase</keyword>
<dbReference type="InterPro" id="IPR022678">
    <property type="entry name" value="NMT_CS"/>
</dbReference>
<name>A0AAD4QD86_9AGAM</name>
<evidence type="ECO:0000256" key="2">
    <source>
        <dbReference type="ARBA" id="ARBA00011245"/>
    </source>
</evidence>
<feature type="region of interest" description="Disordered" evidence="9">
    <location>
        <begin position="14"/>
        <end position="96"/>
    </location>
</feature>
<comment type="subunit">
    <text evidence="2">Monomer.</text>
</comment>
<dbReference type="InterPro" id="IPR016181">
    <property type="entry name" value="Acyl_CoA_acyltransferase"/>
</dbReference>
<accession>A0AAD4QD86</accession>
<dbReference type="FunFam" id="3.40.630.30:FF:000042">
    <property type="entry name" value="Glycylpeptide N-tetradecanoyltransferase"/>
    <property type="match status" value="1"/>
</dbReference>
<dbReference type="InterPro" id="IPR022677">
    <property type="entry name" value="NMT_C"/>
</dbReference>
<keyword evidence="6 7" id="KW-0012">Acyltransferase</keyword>
<dbReference type="AlphaFoldDB" id="A0AAD4QD86"/>
<protein>
    <recommendedName>
        <fullName evidence="4 7">Glycylpeptide N-tetradecanoyltransferase</fullName>
        <ecNumber evidence="3 7">2.3.1.97</ecNumber>
    </recommendedName>
</protein>
<organism evidence="12 13">
    <name type="scientific">Lactarius akahatsu</name>
    <dbReference type="NCBI Taxonomy" id="416441"/>
    <lineage>
        <taxon>Eukaryota</taxon>
        <taxon>Fungi</taxon>
        <taxon>Dikarya</taxon>
        <taxon>Basidiomycota</taxon>
        <taxon>Agaricomycotina</taxon>
        <taxon>Agaricomycetes</taxon>
        <taxon>Russulales</taxon>
        <taxon>Russulaceae</taxon>
        <taxon>Lactarius</taxon>
    </lineage>
</organism>
<dbReference type="Proteomes" id="UP001201163">
    <property type="component" value="Unassembled WGS sequence"/>
</dbReference>
<comment type="catalytic activity">
    <reaction evidence="7">
        <text>N-terminal glycyl-[protein] + tetradecanoyl-CoA = N-tetradecanoylglycyl-[protein] + CoA + H(+)</text>
        <dbReference type="Rhea" id="RHEA:15521"/>
        <dbReference type="Rhea" id="RHEA-COMP:12666"/>
        <dbReference type="Rhea" id="RHEA-COMP:12667"/>
        <dbReference type="ChEBI" id="CHEBI:15378"/>
        <dbReference type="ChEBI" id="CHEBI:57287"/>
        <dbReference type="ChEBI" id="CHEBI:57385"/>
        <dbReference type="ChEBI" id="CHEBI:64723"/>
        <dbReference type="ChEBI" id="CHEBI:133050"/>
        <dbReference type="EC" id="2.3.1.97"/>
    </reaction>
</comment>
<comment type="similarity">
    <text evidence="1 8">Belongs to the NMT family.</text>
</comment>
<feature type="region of interest" description="Disordered" evidence="9">
    <location>
        <begin position="140"/>
        <end position="188"/>
    </location>
</feature>
<evidence type="ECO:0000256" key="6">
    <source>
        <dbReference type="ARBA" id="ARBA00023315"/>
    </source>
</evidence>
<dbReference type="SUPFAM" id="SSF55729">
    <property type="entry name" value="Acyl-CoA N-acyltransferases (Nat)"/>
    <property type="match status" value="2"/>
</dbReference>
<evidence type="ECO:0000256" key="4">
    <source>
        <dbReference type="ARBA" id="ARBA00022240"/>
    </source>
</evidence>
<proteinExistence type="inferred from homology"/>
<dbReference type="Pfam" id="PF02799">
    <property type="entry name" value="NMT_C"/>
    <property type="match status" value="1"/>
</dbReference>
<keyword evidence="13" id="KW-1185">Reference proteome</keyword>
<dbReference type="EC" id="2.3.1.97" evidence="3 7"/>
<dbReference type="GO" id="GO:0005737">
    <property type="term" value="C:cytoplasm"/>
    <property type="evidence" value="ECO:0007669"/>
    <property type="project" value="TreeGrafter"/>
</dbReference>
<dbReference type="PANTHER" id="PTHR11377">
    <property type="entry name" value="N-MYRISTOYL TRANSFERASE"/>
    <property type="match status" value="1"/>
</dbReference>
<dbReference type="PIRSF" id="PIRSF015892">
    <property type="entry name" value="N-myristl_transf"/>
    <property type="match status" value="1"/>
</dbReference>
<dbReference type="InterPro" id="IPR022676">
    <property type="entry name" value="NMT_N"/>
</dbReference>
<evidence type="ECO:0000256" key="7">
    <source>
        <dbReference type="RuleBase" id="RU000586"/>
    </source>
</evidence>
<dbReference type="GO" id="GO:0004379">
    <property type="term" value="F:glycylpeptide N-tetradecanoyltransferase activity"/>
    <property type="evidence" value="ECO:0007669"/>
    <property type="project" value="UniProtKB-EC"/>
</dbReference>
<dbReference type="EMBL" id="JAKELL010000009">
    <property type="protein sequence ID" value="KAH8996358.1"/>
    <property type="molecule type" value="Genomic_DNA"/>
</dbReference>
<comment type="function">
    <text evidence="7">Adds a myristoyl group to the N-terminal glycine residue of certain cellular proteins.</text>
</comment>
<evidence type="ECO:0000256" key="9">
    <source>
        <dbReference type="SAM" id="MobiDB-lite"/>
    </source>
</evidence>
<feature type="compositionally biased region" description="Acidic residues" evidence="9">
    <location>
        <begin position="45"/>
        <end position="59"/>
    </location>
</feature>
<dbReference type="Gene3D" id="3.40.630.30">
    <property type="match status" value="2"/>
</dbReference>
<dbReference type="PANTHER" id="PTHR11377:SF5">
    <property type="entry name" value="GLYCYLPEPTIDE N-TETRADECANOYLTRANSFERASE"/>
    <property type="match status" value="1"/>
</dbReference>
<sequence length="576" mass="64912">MVYDTLIPNLDIVRRRYNPKTSMASDKAKAPENAGPSEEQSMAEAEADVGGESGSESEAEVPATVSAESGPSRPSKKKKKRSKISRAISALSGDTVPQAVVDRVVAKVKEEHGEDSPAADEDAVRQLLKQLKLRDVAEGKAGLGGKHKKDAGDHKFWATQPVPHYGDSAPEEDGYIEPSKPREEVRQDPYPLPKDFEWSILDITEPVQIKEVYELLSANYVEDDQAAFRFQYTAEFLEWALKPPGWHKEWHIGVRVSSNRKLVAFISGVPIRLRVRKKDLSAVEINYLCVHKKLRSKRLAPVLIKEITRQCHLKGIFQAIYTAGIVIPTPISTCRYYHRTLNVPKLVDVKFTYVPRDMTIARMVRQSKVPSTPFLSRSGLREMEERDVSAVAELYRRYMERFDMVPLFEEEDIRHQFLSGRGTGEKEASTGRRTGQVVWTYVVENPETHAITDFFSFYTLPSTIVAHPRHSLLQAAYLYYYASDTASEENADDLGLLKRRLTELVGDAIILADQAKFDVFNALTLMDNPLFLQELKFGSGDGLLNFYLYNWRSKALAGMNHTEDRTAGRGVGVVML</sequence>
<evidence type="ECO:0000256" key="5">
    <source>
        <dbReference type="ARBA" id="ARBA00022679"/>
    </source>
</evidence>
<gene>
    <name evidence="12" type="ORF">EDB92DRAFT_2039430</name>
</gene>
<reference evidence="12" key="1">
    <citation type="submission" date="2022-01" db="EMBL/GenBank/DDBJ databases">
        <title>Comparative genomics reveals a dynamic genome evolution in the ectomycorrhizal milk-cap (Lactarius) mushrooms.</title>
        <authorList>
            <consortium name="DOE Joint Genome Institute"/>
            <person name="Lebreton A."/>
            <person name="Tang N."/>
            <person name="Kuo A."/>
            <person name="LaButti K."/>
            <person name="Drula E."/>
            <person name="Barry K."/>
            <person name="Clum A."/>
            <person name="Lipzen A."/>
            <person name="Mousain D."/>
            <person name="Ng V."/>
            <person name="Wang R."/>
            <person name="Wang X."/>
            <person name="Dai Y."/>
            <person name="Henrissat B."/>
            <person name="Grigoriev I.V."/>
            <person name="Guerin-Laguette A."/>
            <person name="Yu F."/>
            <person name="Martin F.M."/>
        </authorList>
    </citation>
    <scope>NUCLEOTIDE SEQUENCE</scope>
    <source>
        <strain evidence="12">QP</strain>
    </source>
</reference>
<evidence type="ECO:0000259" key="10">
    <source>
        <dbReference type="Pfam" id="PF01233"/>
    </source>
</evidence>
<evidence type="ECO:0000256" key="1">
    <source>
        <dbReference type="ARBA" id="ARBA00009469"/>
    </source>
</evidence>
<evidence type="ECO:0000313" key="12">
    <source>
        <dbReference type="EMBL" id="KAH8996358.1"/>
    </source>
</evidence>
<dbReference type="PROSITE" id="PS00976">
    <property type="entry name" value="NMT_2"/>
    <property type="match status" value="1"/>
</dbReference>